<dbReference type="EMBL" id="SCHB01000001">
    <property type="protein sequence ID" value="TBW73614.1"/>
    <property type="molecule type" value="Genomic_DNA"/>
</dbReference>
<dbReference type="InterPro" id="IPR050879">
    <property type="entry name" value="Acyltransferase_3"/>
</dbReference>
<feature type="transmembrane region" description="Helical" evidence="10">
    <location>
        <begin position="267"/>
        <end position="290"/>
    </location>
</feature>
<dbReference type="Gene3D" id="3.40.50.1110">
    <property type="entry name" value="SGNH hydrolase"/>
    <property type="match status" value="1"/>
</dbReference>
<feature type="transmembrane region" description="Helical" evidence="10">
    <location>
        <begin position="179"/>
        <end position="199"/>
    </location>
</feature>
<dbReference type="Proteomes" id="UP000293637">
    <property type="component" value="Unassembled WGS sequence"/>
</dbReference>
<feature type="transmembrane region" description="Helical" evidence="10">
    <location>
        <begin position="21"/>
        <end position="38"/>
    </location>
</feature>
<feature type="transmembrane region" description="Helical" evidence="10">
    <location>
        <begin position="335"/>
        <end position="356"/>
    </location>
</feature>
<keyword evidence="7 10" id="KW-0472">Membrane</keyword>
<evidence type="ECO:0000256" key="6">
    <source>
        <dbReference type="ARBA" id="ARBA00022989"/>
    </source>
</evidence>
<evidence type="ECO:0000313" key="12">
    <source>
        <dbReference type="EMBL" id="TBW73614.1"/>
    </source>
</evidence>
<keyword evidence="4 12" id="KW-0808">Transferase</keyword>
<feature type="transmembrane region" description="Helical" evidence="10">
    <location>
        <begin position="44"/>
        <end position="66"/>
    </location>
</feature>
<evidence type="ECO:0000256" key="2">
    <source>
        <dbReference type="ARBA" id="ARBA00007400"/>
    </source>
</evidence>
<accession>A0A4V2KW08</accession>
<keyword evidence="8" id="KW-0012">Acyltransferase</keyword>
<evidence type="ECO:0000256" key="5">
    <source>
        <dbReference type="ARBA" id="ARBA00022692"/>
    </source>
</evidence>
<dbReference type="GeneID" id="58091140"/>
<keyword evidence="6 10" id="KW-1133">Transmembrane helix</keyword>
<keyword evidence="5 10" id="KW-0812">Transmembrane</keyword>
<feature type="transmembrane region" description="Helical" evidence="10">
    <location>
        <begin position="211"/>
        <end position="229"/>
    </location>
</feature>
<feature type="transmembrane region" description="Helical" evidence="10">
    <location>
        <begin position="156"/>
        <end position="172"/>
    </location>
</feature>
<comment type="caution">
    <text evidence="12">The sequence shown here is derived from an EMBL/GenBank/DDBJ whole genome shotgun (WGS) entry which is preliminary data.</text>
</comment>
<comment type="similarity">
    <text evidence="2">Belongs to the acyltransferase 3 family.</text>
</comment>
<dbReference type="RefSeq" id="WP_037540890.1">
    <property type="nucleotide sequence ID" value="NZ_AP021848.1"/>
</dbReference>
<name>A0A4V2KW08_STALU</name>
<comment type="subcellular location">
    <subcellularLocation>
        <location evidence="1">Cell membrane</location>
        <topology evidence="1">Multi-pass membrane protein</topology>
    </subcellularLocation>
</comment>
<dbReference type="GO" id="GO:0005886">
    <property type="term" value="C:plasma membrane"/>
    <property type="evidence" value="ECO:0007669"/>
    <property type="project" value="UniProtKB-SubCell"/>
</dbReference>
<evidence type="ECO:0000256" key="8">
    <source>
        <dbReference type="ARBA" id="ARBA00023315"/>
    </source>
</evidence>
<gene>
    <name evidence="12" type="ORF">EQ812_02075</name>
</gene>
<protein>
    <submittedName>
        <fullName evidence="12">Acetyltransferase</fullName>
    </submittedName>
</protein>
<dbReference type="InterPro" id="IPR002656">
    <property type="entry name" value="Acyl_transf_3_dom"/>
</dbReference>
<organism evidence="12 13">
    <name type="scientific">Staphylococcus lugdunensis</name>
    <dbReference type="NCBI Taxonomy" id="28035"/>
    <lineage>
        <taxon>Bacteria</taxon>
        <taxon>Bacillati</taxon>
        <taxon>Bacillota</taxon>
        <taxon>Bacilli</taxon>
        <taxon>Bacillales</taxon>
        <taxon>Staphylococcaceae</taxon>
        <taxon>Staphylococcus</taxon>
    </lineage>
</organism>
<evidence type="ECO:0000256" key="10">
    <source>
        <dbReference type="SAM" id="Phobius"/>
    </source>
</evidence>
<dbReference type="CDD" id="cd01840">
    <property type="entry name" value="SGNH_hydrolase_yrhL_like"/>
    <property type="match status" value="1"/>
</dbReference>
<feature type="transmembrane region" description="Helical" evidence="10">
    <location>
        <begin position="241"/>
        <end position="261"/>
    </location>
</feature>
<dbReference type="Pfam" id="PF01757">
    <property type="entry name" value="Acyl_transf_3"/>
    <property type="match status" value="1"/>
</dbReference>
<dbReference type="InterPro" id="IPR036514">
    <property type="entry name" value="SGNH_hydro_sf"/>
</dbReference>
<feature type="domain" description="Acyltransferase 3" evidence="11">
    <location>
        <begin position="19"/>
        <end position="348"/>
    </location>
</feature>
<evidence type="ECO:0000256" key="1">
    <source>
        <dbReference type="ARBA" id="ARBA00004651"/>
    </source>
</evidence>
<evidence type="ECO:0000256" key="9">
    <source>
        <dbReference type="SAM" id="MobiDB-lite"/>
    </source>
</evidence>
<evidence type="ECO:0000259" key="11">
    <source>
        <dbReference type="Pfam" id="PF01757"/>
    </source>
</evidence>
<dbReference type="GO" id="GO:0016747">
    <property type="term" value="F:acyltransferase activity, transferring groups other than amino-acyl groups"/>
    <property type="evidence" value="ECO:0007669"/>
    <property type="project" value="InterPro"/>
</dbReference>
<dbReference type="AlphaFoldDB" id="A0A4V2KW08"/>
<sequence>MLKKDLRRIDRNYKLRYMPGLDGLRAIAVLGIIIYHLNPQWLSGGFLGVDTFFVISGYLITSLLIIEYYRTGTIDLRAFWIRRIKRLIPAVYFMVSAVLVFILLFKPDLIIEIKKDAIAAFLYVSNWWYISQNVDYFNQFAIAPLKHLWSLAIEEQFYVFYPIVVFFLFKRFKPQKITLILWIVSLLSLVTMAIIFGVTGDSSRVYFGTDTRLQTLLLGCILAFVWNPFGLKKTKYKMSYLGINLSGIIAFILLVSFFFIISDQDKWIYQGGFYLISAMTLFIIASAVHPSSILAKLLSFKLFTYIGKRSYSLYLWHFPIIVLMNSYYVQGQIPAYVYIIEVILMFVMAEFSYQFIENPIRKKGFKAFTFNPKHVKRIVRTVLILVFLIPTLIAFTGVFDSLGKEHEAKQHSKKTSFNTNHKKQPKPQPDQNKGQTKFNIKKSSPLLLGDSVMVDIGEVFADKVPNANIDGKVGRQLIEAAPLAKGKYQQYNKKGQIVVLELGTNGEFTKDQLKELVDAFGQADIYLVNTRVPRDYQQNNNKLMKDITKNKKNVHLVDWYSASAGHQEYFAYDGIHLEYSGCKALSNEIIKTIEQTEKEKNK</sequence>
<dbReference type="PANTHER" id="PTHR23028:SF53">
    <property type="entry name" value="ACYL_TRANSF_3 DOMAIN-CONTAINING PROTEIN"/>
    <property type="match status" value="1"/>
</dbReference>
<evidence type="ECO:0000313" key="13">
    <source>
        <dbReference type="Proteomes" id="UP000293637"/>
    </source>
</evidence>
<feature type="region of interest" description="Disordered" evidence="9">
    <location>
        <begin position="410"/>
        <end position="437"/>
    </location>
</feature>
<keyword evidence="3" id="KW-1003">Cell membrane</keyword>
<dbReference type="PANTHER" id="PTHR23028">
    <property type="entry name" value="ACETYLTRANSFERASE"/>
    <property type="match status" value="1"/>
</dbReference>
<dbReference type="SUPFAM" id="SSF52266">
    <property type="entry name" value="SGNH hydrolase"/>
    <property type="match status" value="1"/>
</dbReference>
<proteinExistence type="inferred from homology"/>
<feature type="transmembrane region" description="Helical" evidence="10">
    <location>
        <begin position="87"/>
        <end position="105"/>
    </location>
</feature>
<dbReference type="GO" id="GO:0009103">
    <property type="term" value="P:lipopolysaccharide biosynthetic process"/>
    <property type="evidence" value="ECO:0007669"/>
    <property type="project" value="TreeGrafter"/>
</dbReference>
<evidence type="ECO:0000256" key="7">
    <source>
        <dbReference type="ARBA" id="ARBA00023136"/>
    </source>
</evidence>
<reference evidence="12 13" key="1">
    <citation type="journal article" date="2019" name="Sci. Transl. Med.">
        <title>Quorum sensing between bacterial species on the skin protects against epidermal injury in atopic dermatitis.</title>
        <authorList>
            <person name="Williams M.R."/>
        </authorList>
    </citation>
    <scope>NUCLEOTIDE SEQUENCE [LARGE SCALE GENOMIC DNA]</scope>
    <source>
        <strain evidence="12 13">E7</strain>
    </source>
</reference>
<evidence type="ECO:0000256" key="3">
    <source>
        <dbReference type="ARBA" id="ARBA00022475"/>
    </source>
</evidence>
<feature type="transmembrane region" description="Helical" evidence="10">
    <location>
        <begin position="311"/>
        <end position="329"/>
    </location>
</feature>
<evidence type="ECO:0000256" key="4">
    <source>
        <dbReference type="ARBA" id="ARBA00022679"/>
    </source>
</evidence>
<feature type="transmembrane region" description="Helical" evidence="10">
    <location>
        <begin position="377"/>
        <end position="399"/>
    </location>
</feature>